<accession>A0A2W5SXR9</accession>
<dbReference type="Pfam" id="PF01593">
    <property type="entry name" value="Amino_oxidase"/>
    <property type="match status" value="1"/>
</dbReference>
<protein>
    <submittedName>
        <fullName evidence="2">FAD-dependent oxidoreductase</fullName>
    </submittedName>
</protein>
<evidence type="ECO:0000259" key="1">
    <source>
        <dbReference type="Pfam" id="PF01593"/>
    </source>
</evidence>
<evidence type="ECO:0000313" key="2">
    <source>
        <dbReference type="EMBL" id="PZR07720.1"/>
    </source>
</evidence>
<reference evidence="2 3" key="1">
    <citation type="submission" date="2017-08" db="EMBL/GenBank/DDBJ databases">
        <title>Infants hospitalized years apart are colonized by the same room-sourced microbial strains.</title>
        <authorList>
            <person name="Brooks B."/>
            <person name="Olm M.R."/>
            <person name="Firek B.A."/>
            <person name="Baker R."/>
            <person name="Thomas B.C."/>
            <person name="Morowitz M.J."/>
            <person name="Banfield J.F."/>
        </authorList>
    </citation>
    <scope>NUCLEOTIDE SEQUENCE [LARGE SCALE GENOMIC DNA]</scope>
    <source>
        <strain evidence="2">S2_003_000_R2_14</strain>
    </source>
</reference>
<dbReference type="SUPFAM" id="SSF51905">
    <property type="entry name" value="FAD/NAD(P)-binding domain"/>
    <property type="match status" value="1"/>
</dbReference>
<dbReference type="InterPro" id="IPR002937">
    <property type="entry name" value="Amino_oxidase"/>
</dbReference>
<dbReference type="GO" id="GO:0016491">
    <property type="term" value="F:oxidoreductase activity"/>
    <property type="evidence" value="ECO:0007669"/>
    <property type="project" value="InterPro"/>
</dbReference>
<dbReference type="Proteomes" id="UP000249061">
    <property type="component" value="Unassembled WGS sequence"/>
</dbReference>
<dbReference type="EMBL" id="QFQP01000029">
    <property type="protein sequence ID" value="PZR07720.1"/>
    <property type="molecule type" value="Genomic_DNA"/>
</dbReference>
<dbReference type="Gene3D" id="3.50.50.60">
    <property type="entry name" value="FAD/NAD(P)-binding domain"/>
    <property type="match status" value="1"/>
</dbReference>
<sequence>MNRSISPHPSKESLVASPRQDPLDSVIIVGAGVSGLACARALLDAGRKVVVLERGRGVGGRCATRRLDGVPFDFGATFLHGRAPAFLAALSSVPGAALRGWPTMVSGQGQPCQPTAFTPGEQRMGFAEGVVAFPRHLAEGVDVRLEQRVTRIESAGSRVLLETAGGDEHQSSVVVLALAAEQTRGLLQTMATPFPEVRAATALLGLAHSQATLALMALYPAEAPSVPWQLCFPQESRVLQLIANETSKRDTGQRRAFVFQARPSWSREHLEDPEWPTALLAEAARVVGPWAAAPVATSAHRWTWARNGRDSELAGPMLLPLPEGGLVGVCGDRFAPGAGVEAAFLSGRALAARILATTKDNT</sequence>
<gene>
    <name evidence="2" type="ORF">DI536_26805</name>
</gene>
<proteinExistence type="predicted"/>
<evidence type="ECO:0000313" key="3">
    <source>
        <dbReference type="Proteomes" id="UP000249061"/>
    </source>
</evidence>
<dbReference type="PANTHER" id="PTHR16128">
    <property type="entry name" value="FAD/NAD(P)-BINDING OXIDOREDUCTASE FAMILY PROTEIN"/>
    <property type="match status" value="1"/>
</dbReference>
<feature type="domain" description="Amine oxidase" evidence="1">
    <location>
        <begin position="121"/>
        <end position="355"/>
    </location>
</feature>
<dbReference type="Gene3D" id="3.90.660.10">
    <property type="match status" value="1"/>
</dbReference>
<organism evidence="2 3">
    <name type="scientific">Archangium gephyra</name>
    <dbReference type="NCBI Taxonomy" id="48"/>
    <lineage>
        <taxon>Bacteria</taxon>
        <taxon>Pseudomonadati</taxon>
        <taxon>Myxococcota</taxon>
        <taxon>Myxococcia</taxon>
        <taxon>Myxococcales</taxon>
        <taxon>Cystobacterineae</taxon>
        <taxon>Archangiaceae</taxon>
        <taxon>Archangium</taxon>
    </lineage>
</organism>
<name>A0A2W5SXR9_9BACT</name>
<dbReference type="AlphaFoldDB" id="A0A2W5SXR9"/>
<dbReference type="InterPro" id="IPR036188">
    <property type="entry name" value="FAD/NAD-bd_sf"/>
</dbReference>
<dbReference type="Pfam" id="PF13450">
    <property type="entry name" value="NAD_binding_8"/>
    <property type="match status" value="1"/>
</dbReference>
<comment type="caution">
    <text evidence="2">The sequence shown here is derived from an EMBL/GenBank/DDBJ whole genome shotgun (WGS) entry which is preliminary data.</text>
</comment>
<dbReference type="PANTHER" id="PTHR16128:SF5">
    <property type="entry name" value="FAD_NAD(P)-BINDING OXIDOREDUCTASE FAMILY PROTEIN"/>
    <property type="match status" value="1"/>
</dbReference>